<dbReference type="FunFam" id="2.60.40.10:FF:000011">
    <property type="entry name" value="Titin b"/>
    <property type="match status" value="1"/>
</dbReference>
<dbReference type="Pfam" id="PF00041">
    <property type="entry name" value="fn3"/>
    <property type="match status" value="1"/>
</dbReference>
<dbReference type="GO" id="GO:0008307">
    <property type="term" value="F:structural constituent of muscle"/>
    <property type="evidence" value="ECO:0007669"/>
    <property type="project" value="TreeGrafter"/>
</dbReference>
<dbReference type="SUPFAM" id="SSF49265">
    <property type="entry name" value="Fibronectin type III"/>
    <property type="match status" value="1"/>
</dbReference>
<dbReference type="PANTHER" id="PTHR14340">
    <property type="entry name" value="MICROFIBRIL-ASSOCIATED GLYCOPROTEIN 3"/>
    <property type="match status" value="1"/>
</dbReference>
<dbReference type="InterPro" id="IPR007110">
    <property type="entry name" value="Ig-like_dom"/>
</dbReference>
<sequence length="225" mass="25428">MYEYRVYAVNIAGIGKCSKACEPVPARDPCDPPGQPEVTNITRKSVSLKWSKPRYDGGAKITGYIIERRELPDGRWLKCNFTNVQETYFEVTELTEDQRYEFRVFARNAADSVSEPSESTGPITVKDDVEAPRIMMDVKFRDVIVVKAGEVLKINADIAGRPLPVVSWTKDGVEIEERARTEIVSTDFHTSLTVKDCVRRDTGQYVLTLIAKSLISLAHQQDRLR</sequence>
<dbReference type="PROSITE" id="PS50853">
    <property type="entry name" value="FN3"/>
    <property type="match status" value="1"/>
</dbReference>
<evidence type="ECO:0000313" key="4">
    <source>
        <dbReference type="EMBL" id="KAK1336850.1"/>
    </source>
</evidence>
<comment type="caution">
    <text evidence="4">The sequence shown here is derived from an EMBL/GenBank/DDBJ whole genome shotgun (WGS) entry which is preliminary data.</text>
</comment>
<dbReference type="InterPro" id="IPR036116">
    <property type="entry name" value="FN3_sf"/>
</dbReference>
<evidence type="ECO:0000259" key="2">
    <source>
        <dbReference type="PROSITE" id="PS50835"/>
    </source>
</evidence>
<reference evidence="4" key="1">
    <citation type="submission" date="2023-06" db="EMBL/GenBank/DDBJ databases">
        <title>Reference genome for the Northern bat (Eptesicus nilssonii), a most northern bat species.</title>
        <authorList>
            <person name="Laine V.N."/>
            <person name="Pulliainen A.T."/>
            <person name="Lilley T.M."/>
        </authorList>
    </citation>
    <scope>NUCLEOTIDE SEQUENCE</scope>
    <source>
        <strain evidence="4">BLF_Eptnil</strain>
        <tissue evidence="4">Kidney</tissue>
    </source>
</reference>
<evidence type="ECO:0000313" key="5">
    <source>
        <dbReference type="Proteomes" id="UP001177744"/>
    </source>
</evidence>
<gene>
    <name evidence="4" type="ORF">QTO34_002885</name>
</gene>
<dbReference type="EMBL" id="JAULJE010000012">
    <property type="protein sequence ID" value="KAK1336850.1"/>
    <property type="molecule type" value="Genomic_DNA"/>
</dbReference>
<dbReference type="SMART" id="SM00060">
    <property type="entry name" value="FN3"/>
    <property type="match status" value="1"/>
</dbReference>
<evidence type="ECO:0000256" key="1">
    <source>
        <dbReference type="ARBA" id="ARBA00023319"/>
    </source>
</evidence>
<feature type="domain" description="Fibronectin type-III" evidence="3">
    <location>
        <begin position="32"/>
        <end position="128"/>
    </location>
</feature>
<evidence type="ECO:0008006" key="6">
    <source>
        <dbReference type="Google" id="ProtNLM"/>
    </source>
</evidence>
<name>A0AA40HT44_CNENI</name>
<dbReference type="FunFam" id="2.60.40.10:FF:000002">
    <property type="entry name" value="Titin a"/>
    <property type="match status" value="1"/>
</dbReference>
<accession>A0AA40HT44</accession>
<dbReference type="PROSITE" id="PS50835">
    <property type="entry name" value="IG_LIKE"/>
    <property type="match status" value="1"/>
</dbReference>
<organism evidence="4 5">
    <name type="scientific">Cnephaeus nilssonii</name>
    <name type="common">Northern bat</name>
    <name type="synonym">Eptesicus nilssonii</name>
    <dbReference type="NCBI Taxonomy" id="3371016"/>
    <lineage>
        <taxon>Eukaryota</taxon>
        <taxon>Metazoa</taxon>
        <taxon>Chordata</taxon>
        <taxon>Craniata</taxon>
        <taxon>Vertebrata</taxon>
        <taxon>Euteleostomi</taxon>
        <taxon>Mammalia</taxon>
        <taxon>Eutheria</taxon>
        <taxon>Laurasiatheria</taxon>
        <taxon>Chiroptera</taxon>
        <taxon>Yangochiroptera</taxon>
        <taxon>Vespertilionidae</taxon>
        <taxon>Cnephaeus</taxon>
    </lineage>
</organism>
<dbReference type="InterPro" id="IPR036179">
    <property type="entry name" value="Ig-like_dom_sf"/>
</dbReference>
<dbReference type="PANTHER" id="PTHR14340:SF13">
    <property type="entry name" value="TITIN"/>
    <property type="match status" value="1"/>
</dbReference>
<dbReference type="InterPro" id="IPR013783">
    <property type="entry name" value="Ig-like_fold"/>
</dbReference>
<dbReference type="Pfam" id="PF07679">
    <property type="entry name" value="I-set"/>
    <property type="match status" value="1"/>
</dbReference>
<dbReference type="GO" id="GO:0045214">
    <property type="term" value="P:sarcomere organization"/>
    <property type="evidence" value="ECO:0007669"/>
    <property type="project" value="TreeGrafter"/>
</dbReference>
<dbReference type="Gene3D" id="2.60.40.10">
    <property type="entry name" value="Immunoglobulins"/>
    <property type="match status" value="2"/>
</dbReference>
<dbReference type="Proteomes" id="UP001177744">
    <property type="component" value="Unassembled WGS sequence"/>
</dbReference>
<proteinExistence type="predicted"/>
<evidence type="ECO:0000259" key="3">
    <source>
        <dbReference type="PROSITE" id="PS50853"/>
    </source>
</evidence>
<dbReference type="CDD" id="cd00063">
    <property type="entry name" value="FN3"/>
    <property type="match status" value="1"/>
</dbReference>
<dbReference type="AlphaFoldDB" id="A0AA40HT44"/>
<dbReference type="SUPFAM" id="SSF48726">
    <property type="entry name" value="Immunoglobulin"/>
    <property type="match status" value="1"/>
</dbReference>
<keyword evidence="5" id="KW-1185">Reference proteome</keyword>
<dbReference type="GO" id="GO:0048738">
    <property type="term" value="P:cardiac muscle tissue development"/>
    <property type="evidence" value="ECO:0007669"/>
    <property type="project" value="TreeGrafter"/>
</dbReference>
<dbReference type="InterPro" id="IPR013098">
    <property type="entry name" value="Ig_I-set"/>
</dbReference>
<dbReference type="InterPro" id="IPR003961">
    <property type="entry name" value="FN3_dom"/>
</dbReference>
<dbReference type="PRINTS" id="PR00014">
    <property type="entry name" value="FNTYPEIII"/>
</dbReference>
<dbReference type="GO" id="GO:0031430">
    <property type="term" value="C:M band"/>
    <property type="evidence" value="ECO:0007669"/>
    <property type="project" value="TreeGrafter"/>
</dbReference>
<feature type="domain" description="Ig-like" evidence="2">
    <location>
        <begin position="132"/>
        <end position="205"/>
    </location>
</feature>
<protein>
    <recommendedName>
        <fullName evidence="6">Titin</fullName>
    </recommendedName>
</protein>
<keyword evidence="1" id="KW-0393">Immunoglobulin domain</keyword>